<organism evidence="2">
    <name type="scientific">Mucochytrium quahogii</name>
    <dbReference type="NCBI Taxonomy" id="96639"/>
    <lineage>
        <taxon>Eukaryota</taxon>
        <taxon>Sar</taxon>
        <taxon>Stramenopiles</taxon>
        <taxon>Bigyra</taxon>
        <taxon>Labyrinthulomycetes</taxon>
        <taxon>Thraustochytrida</taxon>
        <taxon>Thraustochytriidae</taxon>
        <taxon>Mucochytrium</taxon>
    </lineage>
</organism>
<dbReference type="SUPFAM" id="SSF81383">
    <property type="entry name" value="F-box domain"/>
    <property type="match status" value="1"/>
</dbReference>
<feature type="domain" description="F-box" evidence="1">
    <location>
        <begin position="1"/>
        <end position="43"/>
    </location>
</feature>
<name>A0A7S2RTX1_9STRA</name>
<dbReference type="EMBL" id="HBHK01011121">
    <property type="protein sequence ID" value="CAD9680535.1"/>
    <property type="molecule type" value="Transcribed_RNA"/>
</dbReference>
<protein>
    <recommendedName>
        <fullName evidence="1">F-box domain-containing protein</fullName>
    </recommendedName>
</protein>
<dbReference type="PROSITE" id="PS50181">
    <property type="entry name" value="FBOX"/>
    <property type="match status" value="1"/>
</dbReference>
<evidence type="ECO:0000259" key="1">
    <source>
        <dbReference type="PROSITE" id="PS50181"/>
    </source>
</evidence>
<dbReference type="CDD" id="cd09917">
    <property type="entry name" value="F-box_SF"/>
    <property type="match status" value="1"/>
</dbReference>
<dbReference type="Gene3D" id="1.20.1280.50">
    <property type="match status" value="1"/>
</dbReference>
<dbReference type="AlphaFoldDB" id="A0A7S2RTX1"/>
<reference evidence="2" key="1">
    <citation type="submission" date="2021-01" db="EMBL/GenBank/DDBJ databases">
        <authorList>
            <person name="Corre E."/>
            <person name="Pelletier E."/>
            <person name="Niang G."/>
            <person name="Scheremetjew M."/>
            <person name="Finn R."/>
            <person name="Kale V."/>
            <person name="Holt S."/>
            <person name="Cochrane G."/>
            <person name="Meng A."/>
            <person name="Brown T."/>
            <person name="Cohen L."/>
        </authorList>
    </citation>
    <scope>NUCLEOTIDE SEQUENCE</scope>
    <source>
        <strain evidence="2">NY070348D</strain>
    </source>
</reference>
<dbReference type="InterPro" id="IPR001810">
    <property type="entry name" value="F-box_dom"/>
</dbReference>
<sequence>MSLPKDVLVSILGYLNPASIASASSVCFLWNESSKNIKYSRKMAASQTLRPMTSPFLQSCFANSNNAQQFAIPQNSPRPPTRRPSSSCIVRPTNSEFMFF</sequence>
<accession>A0A7S2RTX1</accession>
<gene>
    <name evidence="2" type="ORF">QSP1433_LOCUS6944</name>
</gene>
<dbReference type="Pfam" id="PF12937">
    <property type="entry name" value="F-box-like"/>
    <property type="match status" value="1"/>
</dbReference>
<proteinExistence type="predicted"/>
<evidence type="ECO:0000313" key="2">
    <source>
        <dbReference type="EMBL" id="CAD9680535.1"/>
    </source>
</evidence>
<dbReference type="InterPro" id="IPR036047">
    <property type="entry name" value="F-box-like_dom_sf"/>
</dbReference>